<sequence length="91" mass="10881">MFSSNSPLPTCFCHVFLCFSIFSNLFKHVGSRLSCFYNFLYHVFPPRLSYNIVFIFSPKLFKNIRMQSDLSFLFIFLLINFFYVCRPFTSK</sequence>
<dbReference type="EMBL" id="CAVMJV010000151">
    <property type="protein sequence ID" value="CAK5114894.1"/>
    <property type="molecule type" value="Genomic_DNA"/>
</dbReference>
<reference evidence="1" key="1">
    <citation type="submission" date="2023-11" db="EMBL/GenBank/DDBJ databases">
        <authorList>
            <person name="Poullet M."/>
        </authorList>
    </citation>
    <scope>NUCLEOTIDE SEQUENCE</scope>
    <source>
        <strain evidence="1">E1834</strain>
    </source>
</reference>
<evidence type="ECO:0000313" key="2">
    <source>
        <dbReference type="Proteomes" id="UP001497535"/>
    </source>
</evidence>
<evidence type="ECO:0000313" key="1">
    <source>
        <dbReference type="EMBL" id="CAK5114894.1"/>
    </source>
</evidence>
<keyword evidence="2" id="KW-1185">Reference proteome</keyword>
<proteinExistence type="predicted"/>
<organism evidence="1 2">
    <name type="scientific">Meloidogyne enterolobii</name>
    <name type="common">Root-knot nematode worm</name>
    <name type="synonym">Meloidogyne mayaguensis</name>
    <dbReference type="NCBI Taxonomy" id="390850"/>
    <lineage>
        <taxon>Eukaryota</taxon>
        <taxon>Metazoa</taxon>
        <taxon>Ecdysozoa</taxon>
        <taxon>Nematoda</taxon>
        <taxon>Chromadorea</taxon>
        <taxon>Rhabditida</taxon>
        <taxon>Tylenchina</taxon>
        <taxon>Tylenchomorpha</taxon>
        <taxon>Tylenchoidea</taxon>
        <taxon>Meloidogynidae</taxon>
        <taxon>Meloidogyninae</taxon>
        <taxon>Meloidogyne</taxon>
    </lineage>
</organism>
<protein>
    <submittedName>
        <fullName evidence="1">Uncharacterized protein</fullName>
    </submittedName>
</protein>
<comment type="caution">
    <text evidence="1">The sequence shown here is derived from an EMBL/GenBank/DDBJ whole genome shotgun (WGS) entry which is preliminary data.</text>
</comment>
<dbReference type="Proteomes" id="UP001497535">
    <property type="component" value="Unassembled WGS sequence"/>
</dbReference>
<gene>
    <name evidence="1" type="ORF">MENTE1834_LOCUS45462</name>
</gene>
<name>A0ACB1B0J7_MELEN</name>
<accession>A0ACB1B0J7</accession>